<dbReference type="Proteomes" id="UP001295444">
    <property type="component" value="Chromosome 04"/>
</dbReference>
<dbReference type="Pfam" id="PF20825">
    <property type="entry name" value="Saposin"/>
    <property type="match status" value="1"/>
</dbReference>
<dbReference type="InterPro" id="IPR008139">
    <property type="entry name" value="SaposinB_dom"/>
</dbReference>
<keyword evidence="5" id="KW-1185">Reference proteome</keyword>
<dbReference type="SMART" id="SM00741">
    <property type="entry name" value="SapB"/>
    <property type="match status" value="1"/>
</dbReference>
<evidence type="ECO:0000313" key="4">
    <source>
        <dbReference type="EMBL" id="CAH2283066.1"/>
    </source>
</evidence>
<dbReference type="GO" id="GO:0050728">
    <property type="term" value="P:negative regulation of inflammatory response"/>
    <property type="evidence" value="ECO:0007669"/>
    <property type="project" value="TreeGrafter"/>
</dbReference>
<evidence type="ECO:0000313" key="5">
    <source>
        <dbReference type="Proteomes" id="UP001295444"/>
    </source>
</evidence>
<dbReference type="SUPFAM" id="SSF47862">
    <property type="entry name" value="Saposin"/>
    <property type="match status" value="1"/>
</dbReference>
<sequence length="330" mass="37301">MSPAWLILLLMLCGSSSTVSIRYEKFYQKQSLGFSVDNRISCIGCILLVSLTEQLAQVHNSSIQDAMELLCSYLPEKPNVSGLCTVLIEIYGAEIIKLLNHKWNGDVVCHAMKLCNNDPDQPVCHIYQQPKGGIRKAIMQAEKTVKQSNFMKKSEIVSNVYLKLCSLPILRNICDAMETSTPLEDFDHDNFSGFPTLRGYHWRGRDCNDFDMSIYPGKRPRDWDALNDSNCNGIWGFDPEDGIPHEKKFCEGTDTKGIIVLGDSAAAHFHIPPQWMTALNMSKETFADLPMALSNELDWPQFSLYTGFQNSTNGNLNRCNHRDYQSIARN</sequence>
<evidence type="ECO:0000259" key="3">
    <source>
        <dbReference type="PROSITE" id="PS50015"/>
    </source>
</evidence>
<dbReference type="Gene3D" id="1.10.225.10">
    <property type="entry name" value="Saposin-like"/>
    <property type="match status" value="1"/>
</dbReference>
<evidence type="ECO:0000256" key="1">
    <source>
        <dbReference type="ARBA" id="ARBA00023157"/>
    </source>
</evidence>
<evidence type="ECO:0000256" key="2">
    <source>
        <dbReference type="SAM" id="SignalP"/>
    </source>
</evidence>
<protein>
    <recommendedName>
        <fullName evidence="3">Saposin B-type domain-containing protein</fullName>
    </recommendedName>
</protein>
<reference evidence="4" key="1">
    <citation type="submission" date="2022-03" db="EMBL/GenBank/DDBJ databases">
        <authorList>
            <person name="Alioto T."/>
            <person name="Alioto T."/>
            <person name="Gomez Garrido J."/>
        </authorList>
    </citation>
    <scope>NUCLEOTIDE SEQUENCE</scope>
</reference>
<dbReference type="InterPro" id="IPR039676">
    <property type="entry name" value="AOAH"/>
</dbReference>
<dbReference type="GO" id="GO:0050528">
    <property type="term" value="F:acyloxyacyl hydrolase activity"/>
    <property type="evidence" value="ECO:0007669"/>
    <property type="project" value="InterPro"/>
</dbReference>
<feature type="non-terminal residue" evidence="4">
    <location>
        <position position="330"/>
    </location>
</feature>
<dbReference type="EMBL" id="OW240915">
    <property type="protein sequence ID" value="CAH2283066.1"/>
    <property type="molecule type" value="Genomic_DNA"/>
</dbReference>
<keyword evidence="1" id="KW-1015">Disulfide bond</keyword>
<gene>
    <name evidence="4" type="ORF">PECUL_23A034085</name>
</gene>
<dbReference type="PANTHER" id="PTHR15010:SF0">
    <property type="entry name" value="ACYLOXYACYL HYDROLASE"/>
    <property type="match status" value="1"/>
</dbReference>
<accession>A0AAD1RXD9</accession>
<dbReference type="InterPro" id="IPR048593">
    <property type="entry name" value="AOAH_Saposin_N"/>
</dbReference>
<organism evidence="4 5">
    <name type="scientific">Pelobates cultripes</name>
    <name type="common">Western spadefoot toad</name>
    <dbReference type="NCBI Taxonomy" id="61616"/>
    <lineage>
        <taxon>Eukaryota</taxon>
        <taxon>Metazoa</taxon>
        <taxon>Chordata</taxon>
        <taxon>Craniata</taxon>
        <taxon>Vertebrata</taxon>
        <taxon>Euteleostomi</taxon>
        <taxon>Amphibia</taxon>
        <taxon>Batrachia</taxon>
        <taxon>Anura</taxon>
        <taxon>Pelobatoidea</taxon>
        <taxon>Pelobatidae</taxon>
        <taxon>Pelobates</taxon>
    </lineage>
</organism>
<dbReference type="GO" id="GO:0009104">
    <property type="term" value="P:lipopolysaccharide catabolic process"/>
    <property type="evidence" value="ECO:0007669"/>
    <property type="project" value="TreeGrafter"/>
</dbReference>
<feature type="domain" description="Saposin B-type" evidence="3">
    <location>
        <begin position="38"/>
        <end position="119"/>
    </location>
</feature>
<dbReference type="GO" id="GO:0005509">
    <property type="term" value="F:calcium ion binding"/>
    <property type="evidence" value="ECO:0007669"/>
    <property type="project" value="TreeGrafter"/>
</dbReference>
<dbReference type="PROSITE" id="PS50015">
    <property type="entry name" value="SAP_B"/>
    <property type="match status" value="1"/>
</dbReference>
<proteinExistence type="predicted"/>
<feature type="chain" id="PRO_5042059574" description="Saposin B-type domain-containing protein" evidence="2">
    <location>
        <begin position="19"/>
        <end position="330"/>
    </location>
</feature>
<feature type="signal peptide" evidence="2">
    <location>
        <begin position="1"/>
        <end position="18"/>
    </location>
</feature>
<keyword evidence="2" id="KW-0732">Signal</keyword>
<name>A0AAD1RXD9_PELCU</name>
<dbReference type="InterPro" id="IPR011001">
    <property type="entry name" value="Saposin-like"/>
</dbReference>
<dbReference type="AlphaFoldDB" id="A0AAD1RXD9"/>
<dbReference type="PANTHER" id="PTHR15010">
    <property type="entry name" value="ACYLOXYACYL HYDROLASE"/>
    <property type="match status" value="1"/>
</dbReference>